<evidence type="ECO:0000256" key="1">
    <source>
        <dbReference type="SAM" id="MobiDB-lite"/>
    </source>
</evidence>
<sequence>MWSTSLSSKLSKSITDNKSLSSTAKSKPRSESESVESINSKSSTKLKGYMTVYGSIKSLNHSSNTSTTSKGTYEYGLRTEMKRSFLGSFTSTKMHDLENELTKFDNLLTEFRDKEYHQSYDNFEYAIKDLEFSVENIIDELKESYPDWSFEYRYENP</sequence>
<feature type="compositionally biased region" description="Low complexity" evidence="1">
    <location>
        <begin position="1"/>
        <end position="13"/>
    </location>
</feature>
<organism evidence="2 3">
    <name type="scientific">Kwoniella dendrophila CBS 6074</name>
    <dbReference type="NCBI Taxonomy" id="1295534"/>
    <lineage>
        <taxon>Eukaryota</taxon>
        <taxon>Fungi</taxon>
        <taxon>Dikarya</taxon>
        <taxon>Basidiomycota</taxon>
        <taxon>Agaricomycotina</taxon>
        <taxon>Tremellomycetes</taxon>
        <taxon>Tremellales</taxon>
        <taxon>Cryptococcaceae</taxon>
        <taxon>Kwoniella</taxon>
    </lineage>
</organism>
<dbReference type="GeneID" id="91096498"/>
<dbReference type="RefSeq" id="XP_066077654.1">
    <property type="nucleotide sequence ID" value="XM_066221557.1"/>
</dbReference>
<keyword evidence="3" id="KW-1185">Reference proteome</keyword>
<feature type="region of interest" description="Disordered" evidence="1">
    <location>
        <begin position="1"/>
        <end position="41"/>
    </location>
</feature>
<feature type="compositionally biased region" description="Polar residues" evidence="1">
    <location>
        <begin position="14"/>
        <end position="25"/>
    </location>
</feature>
<evidence type="ECO:0000313" key="3">
    <source>
        <dbReference type="Proteomes" id="UP001355207"/>
    </source>
</evidence>
<dbReference type="AlphaFoldDB" id="A0AAX4K030"/>
<dbReference type="EMBL" id="CP144104">
    <property type="protein sequence ID" value="WWC90891.1"/>
    <property type="molecule type" value="Genomic_DNA"/>
</dbReference>
<accession>A0AAX4K030</accession>
<gene>
    <name evidence="2" type="ORF">L201_005828</name>
</gene>
<protein>
    <submittedName>
        <fullName evidence="2">Uncharacterized protein</fullName>
    </submittedName>
</protein>
<reference evidence="2 3" key="1">
    <citation type="submission" date="2024-01" db="EMBL/GenBank/DDBJ databases">
        <title>Comparative genomics of Cryptococcus and Kwoniella reveals pathogenesis evolution and contrasting modes of karyotype evolution via chromosome fusion or intercentromeric recombination.</title>
        <authorList>
            <person name="Coelho M.A."/>
            <person name="David-Palma M."/>
            <person name="Shea T."/>
            <person name="Bowers K."/>
            <person name="McGinley-Smith S."/>
            <person name="Mohammad A.W."/>
            <person name="Gnirke A."/>
            <person name="Yurkov A.M."/>
            <person name="Nowrousian M."/>
            <person name="Sun S."/>
            <person name="Cuomo C.A."/>
            <person name="Heitman J."/>
        </authorList>
    </citation>
    <scope>NUCLEOTIDE SEQUENCE [LARGE SCALE GENOMIC DNA]</scope>
    <source>
        <strain evidence="2 3">CBS 6074</strain>
    </source>
</reference>
<dbReference type="Proteomes" id="UP001355207">
    <property type="component" value="Chromosome 7"/>
</dbReference>
<evidence type="ECO:0000313" key="2">
    <source>
        <dbReference type="EMBL" id="WWC90891.1"/>
    </source>
</evidence>
<proteinExistence type="predicted"/>
<name>A0AAX4K030_9TREE</name>